<dbReference type="InterPro" id="IPR013783">
    <property type="entry name" value="Ig-like_fold"/>
</dbReference>
<feature type="chain" id="PRO_5043600569" evidence="4">
    <location>
        <begin position="29"/>
        <end position="1178"/>
    </location>
</feature>
<gene>
    <name evidence="7" type="ORF">AAG747_24105</name>
</gene>
<name>A0AAW9SDB8_9BACT</name>
<evidence type="ECO:0000256" key="1">
    <source>
        <dbReference type="ARBA" id="ARBA00022553"/>
    </source>
</evidence>
<dbReference type="FunFam" id="2.60.40.10:FF:000791">
    <property type="entry name" value="Two-component system sensor histidine kinase/response regulator"/>
    <property type="match status" value="1"/>
</dbReference>
<accession>A0AAW9SDB8</accession>
<feature type="signal peptide" evidence="4">
    <location>
        <begin position="1"/>
        <end position="28"/>
    </location>
</feature>
<dbReference type="Pfam" id="PF07494">
    <property type="entry name" value="Reg_prop"/>
    <property type="match status" value="10"/>
</dbReference>
<dbReference type="Gene3D" id="2.60.40.10">
    <property type="entry name" value="Immunoglobulins"/>
    <property type="match status" value="1"/>
</dbReference>
<feature type="domain" description="PPM-type phosphatase" evidence="5">
    <location>
        <begin position="976"/>
        <end position="1176"/>
    </location>
</feature>
<reference evidence="7 8" key="1">
    <citation type="submission" date="2024-04" db="EMBL/GenBank/DDBJ databases">
        <title>Novel genus in family Flammeovirgaceae.</title>
        <authorList>
            <person name="Nguyen T.H."/>
            <person name="Vuong T.Q."/>
            <person name="Le H."/>
            <person name="Kim S.-G."/>
        </authorList>
    </citation>
    <scope>NUCLEOTIDE SEQUENCE [LARGE SCALE GENOMIC DNA]</scope>
    <source>
        <strain evidence="7 8">JCM 23209</strain>
    </source>
</reference>
<dbReference type="Proteomes" id="UP001403385">
    <property type="component" value="Unassembled WGS sequence"/>
</dbReference>
<feature type="coiled-coil region" evidence="2">
    <location>
        <begin position="901"/>
        <end position="928"/>
    </location>
</feature>
<dbReference type="InterPro" id="IPR011123">
    <property type="entry name" value="Y_Y_Y"/>
</dbReference>
<proteinExistence type="predicted"/>
<keyword evidence="3" id="KW-0472">Membrane</keyword>
<keyword evidence="3" id="KW-1133">Transmembrane helix</keyword>
<feature type="domain" description="Two component regulator three Y" evidence="6">
    <location>
        <begin position="788"/>
        <end position="851"/>
    </location>
</feature>
<keyword evidence="8" id="KW-1185">Reference proteome</keyword>
<dbReference type="PANTHER" id="PTHR43547">
    <property type="entry name" value="TWO-COMPONENT HISTIDINE KINASE"/>
    <property type="match status" value="1"/>
</dbReference>
<comment type="caution">
    <text evidence="7">The sequence shown here is derived from an EMBL/GenBank/DDBJ whole genome shotgun (WGS) entry which is preliminary data.</text>
</comment>
<dbReference type="Gene3D" id="3.60.40.10">
    <property type="entry name" value="PPM-type phosphatase domain"/>
    <property type="match status" value="1"/>
</dbReference>
<dbReference type="SUPFAM" id="SSF63829">
    <property type="entry name" value="Calcium-dependent phosphotriesterase"/>
    <property type="match status" value="2"/>
</dbReference>
<dbReference type="AlphaFoldDB" id="A0AAW9SDB8"/>
<dbReference type="EMBL" id="JBDKWZ010000018">
    <property type="protein sequence ID" value="MEN7551026.1"/>
    <property type="molecule type" value="Genomic_DNA"/>
</dbReference>
<dbReference type="InterPro" id="IPR036457">
    <property type="entry name" value="PPM-type-like_dom_sf"/>
</dbReference>
<dbReference type="InterPro" id="IPR001932">
    <property type="entry name" value="PPM-type_phosphatase-like_dom"/>
</dbReference>
<evidence type="ECO:0000256" key="3">
    <source>
        <dbReference type="SAM" id="Phobius"/>
    </source>
</evidence>
<evidence type="ECO:0000256" key="2">
    <source>
        <dbReference type="SAM" id="Coils"/>
    </source>
</evidence>
<evidence type="ECO:0000313" key="7">
    <source>
        <dbReference type="EMBL" id="MEN7551026.1"/>
    </source>
</evidence>
<evidence type="ECO:0000259" key="6">
    <source>
        <dbReference type="Pfam" id="PF07495"/>
    </source>
</evidence>
<evidence type="ECO:0000313" key="8">
    <source>
        <dbReference type="Proteomes" id="UP001403385"/>
    </source>
</evidence>
<dbReference type="GO" id="GO:0000155">
    <property type="term" value="F:phosphorelay sensor kinase activity"/>
    <property type="evidence" value="ECO:0007669"/>
    <property type="project" value="TreeGrafter"/>
</dbReference>
<dbReference type="Pfam" id="PF07228">
    <property type="entry name" value="SpoIIE"/>
    <property type="match status" value="1"/>
</dbReference>
<dbReference type="RefSeq" id="WP_346823808.1">
    <property type="nucleotide sequence ID" value="NZ_JBDKWZ010000018.1"/>
</dbReference>
<protein>
    <submittedName>
        <fullName evidence="7">Two-component regulator propeller domain-containing protein</fullName>
    </submittedName>
</protein>
<keyword evidence="2" id="KW-0175">Coiled coil</keyword>
<evidence type="ECO:0000259" key="5">
    <source>
        <dbReference type="Pfam" id="PF07228"/>
    </source>
</evidence>
<dbReference type="InterPro" id="IPR011110">
    <property type="entry name" value="Reg_prop"/>
</dbReference>
<keyword evidence="3" id="KW-0812">Transmembrane</keyword>
<feature type="transmembrane region" description="Helical" evidence="3">
    <location>
        <begin position="858"/>
        <end position="876"/>
    </location>
</feature>
<dbReference type="Pfam" id="PF07495">
    <property type="entry name" value="Y_Y_Y"/>
    <property type="match status" value="1"/>
</dbReference>
<evidence type="ECO:0000256" key="4">
    <source>
        <dbReference type="SAM" id="SignalP"/>
    </source>
</evidence>
<keyword evidence="4" id="KW-0732">Signal</keyword>
<sequence length="1178" mass="133844">MQPSKSLNRTVILFSLLLLQIIAFTAQAQQKALTFDNLTLEDGLSQSTINCMLQDTDGYIWVGTRGGLNKYNGIDFEMFSHNPSDSTSLVNNIIYCLYEDHQGKIWIGTQFGLSIFDHQYQNFTAFAGKGEQGLSSNTVTGVLQDSLNHYWIATNPGGLHKVTFAQNTNGEYSDRSITLFQNILGNPRSLSSNKITCMLEDRYGFFWIGTADKGLNKFDPYTGKVTRYVFQEDSRNTLLSNHIQTLYEDFDGNIWVGTDKGVNKLSLSKKQKRKLDKNERISAYLNNDEKGRGSNSILAFAQTDSSSLWIGTDDVGVKMLDLPTERIKSFVHSDTRPKSLLSNNIISMLSDKEGTLWVGTNAGLSKANQQGARFHLLQRNPSNPNTLSSDNIQMIYKERSGTIWIGTFDGGLNKYNSRTGKFTTYTSKDIFDAGESRTEAKKLKEQAYINSLSSRRKRRYLRNRKEKPKPLFLSNDRVLSLHRDKNKTVWIGTGGGGLNKLDLRDESFTHYKADLGNTDSLSNNIIWAIYEDKHHNLWLGTEGGLNIFKNGRFQRYMNDPNDANSLSHNDVRTILEDRNGNFWIGTYGGGLNKFVPQEKKFYRYQSNGKNSLASNAVFSLYEDSVGIIWVGTSAGLNKFDPESETFTLYSVEDGLPNNFVYGILEDQHHNLWLSTNKGLSRFNMEKETFKNYDQKDGLQSNEFNPGAYFKTPSGELLFGGIQGLNYFYTDEIKDNQILPKIVITDFKIFNKSVPVGGDLLQRDISATGELELSHRDHVISFEFTGLSFQHAEKNQYAYKLENFDKDWNYVGTRRFASYTNLPPGEYTFKVIGSNNDGVWNEEGAAIQITIHPPFWNTWWFYTLCGLLSVVLLYGLIQYRFTKLREAKVELEKQVNIRTKELQVEKERVESANLEVDQKNKELLKKNQDITSSIAYAKRIQEAILPLDIQQKLPESFVLYKPRDIVSGDFYWHTQKGNKILLAAVDCTGHGVPGAFMSMIGHTLLNEIVNTKQVTQPAEILYYLNMGVREILNQDQESIKSRDGMDISICAIDLENKQLEYAGAKRPLYLVQNGEFQEIKGDKISVGGIQRNKEASYTNHCIPLEDGLLIYMASDGYADQVGGPKKSKYLTKHFKTLLYKNHHQPINKQYQILEKEIDSWQGSEKQVDDILVMGVKVTV</sequence>
<organism evidence="7 8">
    <name type="scientific">Rapidithrix thailandica</name>
    <dbReference type="NCBI Taxonomy" id="413964"/>
    <lineage>
        <taxon>Bacteria</taxon>
        <taxon>Pseudomonadati</taxon>
        <taxon>Bacteroidota</taxon>
        <taxon>Cytophagia</taxon>
        <taxon>Cytophagales</taxon>
        <taxon>Flammeovirgaceae</taxon>
        <taxon>Rapidithrix</taxon>
    </lineage>
</organism>
<dbReference type="PANTHER" id="PTHR43547:SF2">
    <property type="entry name" value="HYBRID SIGNAL TRANSDUCTION HISTIDINE KINASE C"/>
    <property type="match status" value="1"/>
</dbReference>
<keyword evidence="1" id="KW-0597">Phosphoprotein</keyword>
<dbReference type="Gene3D" id="2.130.10.10">
    <property type="entry name" value="YVTN repeat-like/Quinoprotein amine dehydrogenase"/>
    <property type="match status" value="4"/>
</dbReference>
<dbReference type="InterPro" id="IPR015943">
    <property type="entry name" value="WD40/YVTN_repeat-like_dom_sf"/>
</dbReference>